<protein>
    <recommendedName>
        <fullName evidence="3">PIH1 N-terminal domain-containing protein</fullName>
    </recommendedName>
</protein>
<feature type="region of interest" description="Disordered" evidence="2">
    <location>
        <begin position="161"/>
        <end position="182"/>
    </location>
</feature>
<comment type="similarity">
    <text evidence="1">Belongs to the PIH1 family.</text>
</comment>
<proteinExistence type="inferred from homology"/>
<organism evidence="4 5">
    <name type="scientific">Tortispora caseinolytica NRRL Y-17796</name>
    <dbReference type="NCBI Taxonomy" id="767744"/>
    <lineage>
        <taxon>Eukaryota</taxon>
        <taxon>Fungi</taxon>
        <taxon>Dikarya</taxon>
        <taxon>Ascomycota</taxon>
        <taxon>Saccharomycotina</taxon>
        <taxon>Trigonopsidomycetes</taxon>
        <taxon>Trigonopsidales</taxon>
        <taxon>Trigonopsidaceae</taxon>
        <taxon>Tortispora</taxon>
    </lineage>
</organism>
<dbReference type="Pfam" id="PF08190">
    <property type="entry name" value="PIH1"/>
    <property type="match status" value="1"/>
</dbReference>
<dbReference type="EMBL" id="KV453841">
    <property type="protein sequence ID" value="ODV91897.1"/>
    <property type="molecule type" value="Genomic_DNA"/>
</dbReference>
<dbReference type="GO" id="GO:0000492">
    <property type="term" value="P:box C/D snoRNP assembly"/>
    <property type="evidence" value="ECO:0007669"/>
    <property type="project" value="TreeGrafter"/>
</dbReference>
<dbReference type="GO" id="GO:0097255">
    <property type="term" value="C:R2TP complex"/>
    <property type="evidence" value="ECO:0007669"/>
    <property type="project" value="TreeGrafter"/>
</dbReference>
<dbReference type="GO" id="GO:0006364">
    <property type="term" value="P:rRNA processing"/>
    <property type="evidence" value="ECO:0007669"/>
    <property type="project" value="TreeGrafter"/>
</dbReference>
<dbReference type="InterPro" id="IPR050734">
    <property type="entry name" value="PIH1/Kintoun_subfamily"/>
</dbReference>
<accession>A0A1E4TJL0</accession>
<reference evidence="5" key="1">
    <citation type="submission" date="2016-02" db="EMBL/GenBank/DDBJ databases">
        <title>Comparative genomics of biotechnologically important yeasts.</title>
        <authorList>
            <consortium name="DOE Joint Genome Institute"/>
            <person name="Riley R."/>
            <person name="Haridas S."/>
            <person name="Wolfe K.H."/>
            <person name="Lopes M.R."/>
            <person name="Hittinger C.T."/>
            <person name="Goker M."/>
            <person name="Salamov A."/>
            <person name="Wisecaver J."/>
            <person name="Long T.M."/>
            <person name="Aerts A.L."/>
            <person name="Barry K."/>
            <person name="Choi C."/>
            <person name="Clum A."/>
            <person name="Coughlan A.Y."/>
            <person name="Deshpande S."/>
            <person name="Douglass A.P."/>
            <person name="Hanson S.J."/>
            <person name="Klenk H.-P."/>
            <person name="Labutti K."/>
            <person name="Lapidus A."/>
            <person name="Lindquist E."/>
            <person name="Lipzen A."/>
            <person name="Meier-Kolthoff J.P."/>
            <person name="Ohm R.A."/>
            <person name="Otillar R.P."/>
            <person name="Pangilinan J."/>
            <person name="Peng Y."/>
            <person name="Rokas A."/>
            <person name="Rosa C.A."/>
            <person name="Scheuner C."/>
            <person name="Sibirny A.A."/>
            <person name="Slot J.C."/>
            <person name="Stielow J.B."/>
            <person name="Sun H."/>
            <person name="Kurtzman C.P."/>
            <person name="Blackwell M."/>
            <person name="Jeffries T.W."/>
            <person name="Grigoriev I.V."/>
        </authorList>
    </citation>
    <scope>NUCLEOTIDE SEQUENCE [LARGE SCALE GENOMIC DNA]</scope>
    <source>
        <strain evidence="5">NRRL Y-17796</strain>
    </source>
</reference>
<dbReference type="PANTHER" id="PTHR22997">
    <property type="entry name" value="PIH1 DOMAIN-CONTAINING PROTEIN 1"/>
    <property type="match status" value="1"/>
</dbReference>
<gene>
    <name evidence="4" type="ORF">CANCADRAFT_78723</name>
</gene>
<dbReference type="OrthoDB" id="5135119at2759"/>
<dbReference type="GO" id="GO:1990904">
    <property type="term" value="C:ribonucleoprotein complex"/>
    <property type="evidence" value="ECO:0007669"/>
    <property type="project" value="TreeGrafter"/>
</dbReference>
<evidence type="ECO:0000313" key="5">
    <source>
        <dbReference type="Proteomes" id="UP000095023"/>
    </source>
</evidence>
<evidence type="ECO:0000259" key="3">
    <source>
        <dbReference type="Pfam" id="PF08190"/>
    </source>
</evidence>
<dbReference type="InterPro" id="IPR012981">
    <property type="entry name" value="PIH1_N"/>
</dbReference>
<evidence type="ECO:0000313" key="4">
    <source>
        <dbReference type="EMBL" id="ODV91897.1"/>
    </source>
</evidence>
<sequence>MSTPIPSFVVKTLILSDADSRYKGEKVFVNICRHPSIPLSHEFTSFSEMLASVPPDQVQLPLMLSSERSDKDHAGNPCYVWDAILNPKVIREAVNDPPLRHIVVELVLSCLEESVKLSLSREWVVPRMLSKGTIAPLNLEISRPQPAADAASLSVNTDIKASSLGSSDSSSKSSRSSLSQAAGSLIRLEPESDHESDPSPVREPTRPLVLEIRSAEMDDQVQMTVTEYLGSAHRFSHRVDIWAQNRPLPPKGSITVAGSSVTYQDDEGRFGDTILSKPPKNYVCYYAKDTQTYSLFVSTD</sequence>
<evidence type="ECO:0000256" key="2">
    <source>
        <dbReference type="SAM" id="MobiDB-lite"/>
    </source>
</evidence>
<dbReference type="PANTHER" id="PTHR22997:SF0">
    <property type="entry name" value="PIH1 DOMAIN-CONTAINING PROTEIN 1"/>
    <property type="match status" value="1"/>
</dbReference>
<name>A0A1E4TJL0_9ASCO</name>
<dbReference type="GO" id="GO:0005737">
    <property type="term" value="C:cytoplasm"/>
    <property type="evidence" value="ECO:0007669"/>
    <property type="project" value="TreeGrafter"/>
</dbReference>
<evidence type="ECO:0000256" key="1">
    <source>
        <dbReference type="ARBA" id="ARBA00008511"/>
    </source>
</evidence>
<feature type="domain" description="PIH1 N-terminal" evidence="3">
    <location>
        <begin position="3"/>
        <end position="143"/>
    </location>
</feature>
<dbReference type="Proteomes" id="UP000095023">
    <property type="component" value="Unassembled WGS sequence"/>
</dbReference>
<dbReference type="AlphaFoldDB" id="A0A1E4TJL0"/>
<keyword evidence="5" id="KW-1185">Reference proteome</keyword>